<keyword evidence="2" id="KW-0479">Metal-binding</keyword>
<dbReference type="GO" id="GO:0008270">
    <property type="term" value="F:zinc ion binding"/>
    <property type="evidence" value="ECO:0007669"/>
    <property type="project" value="UniProtKB-KW"/>
</dbReference>
<keyword evidence="5" id="KW-0862">Zinc</keyword>
<dbReference type="PROSITE" id="PS50157">
    <property type="entry name" value="ZINC_FINGER_C2H2_2"/>
    <property type="match status" value="4"/>
</dbReference>
<evidence type="ECO:0000313" key="11">
    <source>
        <dbReference type="Proteomes" id="UP000887116"/>
    </source>
</evidence>
<keyword evidence="6" id="KW-0539">Nucleus</keyword>
<sequence>MATNNLLILAEAAAFVQQPQSVEPIHLLRRLEAFPVNRRLSDTVKKPKLSALPTNLEKESVQQNVETKRDSKLFQGPGITYCSNLDSFSKEKICSEVHNVAKSTVKSLKQEEQVEHYVHDHNYFALPPKGSRKRNKASTGKSGKTDAERVTLQRLLPQFLILTPPFPYVHGSSDFQVTEKCEIHQNGEPVNYIREITVDPQLYSTSVISSVQAKKQNLSHKKRIPRSSNKVDVTGSVLECVENRVDIKLCQPSTSKGINLDLGNISENSENLQRTNLVKRRAEELIKNLTHTKKKNGYPKVLPCGICTNKRFTSRSSLRSHLRSHAGIKPFKCLLCLKTFTRQQSLNYHTKVHSNENDHTCLRCGRGFRHPNHFKEHLRLHTGETPYSCPECEKRFTTRNTFKRHLRAIHKKVLNRHGIEDLNPDDTSKV</sequence>
<gene>
    <name evidence="10" type="ORF">TNCT_112601</name>
</gene>
<dbReference type="FunFam" id="3.30.160.60:FF:002343">
    <property type="entry name" value="Zinc finger protein 33A"/>
    <property type="match status" value="2"/>
</dbReference>
<dbReference type="SMART" id="SM00355">
    <property type="entry name" value="ZnF_C2H2"/>
    <property type="match status" value="4"/>
</dbReference>
<evidence type="ECO:0000256" key="3">
    <source>
        <dbReference type="ARBA" id="ARBA00022737"/>
    </source>
</evidence>
<comment type="caution">
    <text evidence="10">The sequence shown here is derived from an EMBL/GenBank/DDBJ whole genome shotgun (WGS) entry which is preliminary data.</text>
</comment>
<feature type="domain" description="C2H2-type" evidence="9">
    <location>
        <begin position="387"/>
        <end position="410"/>
    </location>
</feature>
<dbReference type="Gene3D" id="3.30.160.60">
    <property type="entry name" value="Classic Zinc Finger"/>
    <property type="match status" value="4"/>
</dbReference>
<evidence type="ECO:0000256" key="5">
    <source>
        <dbReference type="ARBA" id="ARBA00022833"/>
    </source>
</evidence>
<dbReference type="Pfam" id="PF00096">
    <property type="entry name" value="zf-C2H2"/>
    <property type="match status" value="1"/>
</dbReference>
<evidence type="ECO:0000256" key="1">
    <source>
        <dbReference type="ARBA" id="ARBA00004123"/>
    </source>
</evidence>
<evidence type="ECO:0000256" key="4">
    <source>
        <dbReference type="ARBA" id="ARBA00022771"/>
    </source>
</evidence>
<evidence type="ECO:0000256" key="8">
    <source>
        <dbReference type="SAM" id="MobiDB-lite"/>
    </source>
</evidence>
<keyword evidence="3" id="KW-0677">Repeat</keyword>
<reference evidence="10" key="1">
    <citation type="submission" date="2020-07" db="EMBL/GenBank/DDBJ databases">
        <title>Multicomponent nature underlies the extraordinary mechanical properties of spider dragline silk.</title>
        <authorList>
            <person name="Kono N."/>
            <person name="Nakamura H."/>
            <person name="Mori M."/>
            <person name="Yoshida Y."/>
            <person name="Ohtoshi R."/>
            <person name="Malay A.D."/>
            <person name="Moran D.A.P."/>
            <person name="Tomita M."/>
            <person name="Numata K."/>
            <person name="Arakawa K."/>
        </authorList>
    </citation>
    <scope>NUCLEOTIDE SEQUENCE</scope>
</reference>
<evidence type="ECO:0000256" key="6">
    <source>
        <dbReference type="ARBA" id="ARBA00023242"/>
    </source>
</evidence>
<dbReference type="PANTHER" id="PTHR24394:SF29">
    <property type="entry name" value="MYONEURIN"/>
    <property type="match status" value="1"/>
</dbReference>
<organism evidence="10 11">
    <name type="scientific">Trichonephila clavata</name>
    <name type="common">Joro spider</name>
    <name type="synonym">Nephila clavata</name>
    <dbReference type="NCBI Taxonomy" id="2740835"/>
    <lineage>
        <taxon>Eukaryota</taxon>
        <taxon>Metazoa</taxon>
        <taxon>Ecdysozoa</taxon>
        <taxon>Arthropoda</taxon>
        <taxon>Chelicerata</taxon>
        <taxon>Arachnida</taxon>
        <taxon>Araneae</taxon>
        <taxon>Araneomorphae</taxon>
        <taxon>Entelegynae</taxon>
        <taxon>Araneoidea</taxon>
        <taxon>Nephilidae</taxon>
        <taxon>Trichonephila</taxon>
    </lineage>
</organism>
<dbReference type="AlphaFoldDB" id="A0A8X6HUD4"/>
<feature type="region of interest" description="Disordered" evidence="8">
    <location>
        <begin position="124"/>
        <end position="147"/>
    </location>
</feature>
<dbReference type="InterPro" id="IPR013087">
    <property type="entry name" value="Znf_C2H2_type"/>
</dbReference>
<dbReference type="OrthoDB" id="6437402at2759"/>
<dbReference type="Proteomes" id="UP000887116">
    <property type="component" value="Unassembled WGS sequence"/>
</dbReference>
<dbReference type="PANTHER" id="PTHR24394">
    <property type="entry name" value="ZINC FINGER PROTEIN"/>
    <property type="match status" value="1"/>
</dbReference>
<accession>A0A8X6HUD4</accession>
<proteinExistence type="predicted"/>
<feature type="domain" description="C2H2-type" evidence="9">
    <location>
        <begin position="359"/>
        <end position="386"/>
    </location>
</feature>
<feature type="domain" description="C2H2-type" evidence="9">
    <location>
        <begin position="302"/>
        <end position="330"/>
    </location>
</feature>
<dbReference type="Pfam" id="PF13912">
    <property type="entry name" value="zf-C2H2_6"/>
    <property type="match status" value="1"/>
</dbReference>
<dbReference type="PROSITE" id="PS00028">
    <property type="entry name" value="ZINC_FINGER_C2H2_1"/>
    <property type="match status" value="3"/>
</dbReference>
<dbReference type="EMBL" id="BMAO01010189">
    <property type="protein sequence ID" value="GFQ65415.1"/>
    <property type="molecule type" value="Genomic_DNA"/>
</dbReference>
<comment type="subcellular location">
    <subcellularLocation>
        <location evidence="1">Nucleus</location>
    </subcellularLocation>
</comment>
<dbReference type="SUPFAM" id="SSF57667">
    <property type="entry name" value="beta-beta-alpha zinc fingers"/>
    <property type="match status" value="2"/>
</dbReference>
<evidence type="ECO:0000256" key="2">
    <source>
        <dbReference type="ARBA" id="ARBA00022723"/>
    </source>
</evidence>
<name>A0A8X6HUD4_TRICU</name>
<evidence type="ECO:0000256" key="7">
    <source>
        <dbReference type="PROSITE-ProRule" id="PRU00042"/>
    </source>
</evidence>
<protein>
    <recommendedName>
        <fullName evidence="9">C2H2-type domain-containing protein</fullName>
    </recommendedName>
</protein>
<dbReference type="InterPro" id="IPR036236">
    <property type="entry name" value="Znf_C2H2_sf"/>
</dbReference>
<dbReference type="GO" id="GO:0005634">
    <property type="term" value="C:nucleus"/>
    <property type="evidence" value="ECO:0007669"/>
    <property type="project" value="UniProtKB-SubCell"/>
</dbReference>
<evidence type="ECO:0000313" key="10">
    <source>
        <dbReference type="EMBL" id="GFQ65415.1"/>
    </source>
</evidence>
<evidence type="ECO:0000259" key="9">
    <source>
        <dbReference type="PROSITE" id="PS50157"/>
    </source>
</evidence>
<keyword evidence="11" id="KW-1185">Reference proteome</keyword>
<keyword evidence="4 7" id="KW-0863">Zinc-finger</keyword>
<dbReference type="Pfam" id="PF12874">
    <property type="entry name" value="zf-met"/>
    <property type="match status" value="1"/>
</dbReference>
<dbReference type="GO" id="GO:0000981">
    <property type="term" value="F:DNA-binding transcription factor activity, RNA polymerase II-specific"/>
    <property type="evidence" value="ECO:0007669"/>
    <property type="project" value="TreeGrafter"/>
</dbReference>
<feature type="domain" description="C2H2-type" evidence="9">
    <location>
        <begin position="331"/>
        <end position="358"/>
    </location>
</feature>